<proteinExistence type="predicted"/>
<dbReference type="EMBL" id="JWTB01000019">
    <property type="protein sequence ID" value="KIC66764.1"/>
    <property type="molecule type" value="Genomic_DNA"/>
</dbReference>
<dbReference type="RefSeq" id="WP_043452345.1">
    <property type="nucleotide sequence ID" value="NZ_JWTB01000019.1"/>
</dbReference>
<gene>
    <name evidence="2" type="ORF">RM50_10155</name>
</gene>
<evidence type="ECO:0000313" key="3">
    <source>
        <dbReference type="Proteomes" id="UP000031196"/>
    </source>
</evidence>
<dbReference type="CDD" id="cd06587">
    <property type="entry name" value="VOC"/>
    <property type="match status" value="1"/>
</dbReference>
<dbReference type="SUPFAM" id="SSF54593">
    <property type="entry name" value="Glyoxalase/Bleomycin resistance protein/Dihydroxybiphenyl dioxygenase"/>
    <property type="match status" value="1"/>
</dbReference>
<dbReference type="InterPro" id="IPR029068">
    <property type="entry name" value="Glyas_Bleomycin-R_OHBP_Dase"/>
</dbReference>
<dbReference type="Proteomes" id="UP000031196">
    <property type="component" value="Unassembled WGS sequence"/>
</dbReference>
<organism evidence="2 3">
    <name type="scientific">Pseudarthrobacter phenanthrenivorans</name>
    <name type="common">Arthrobacter phenanthrenivorans</name>
    <dbReference type="NCBI Taxonomy" id="361575"/>
    <lineage>
        <taxon>Bacteria</taxon>
        <taxon>Bacillati</taxon>
        <taxon>Actinomycetota</taxon>
        <taxon>Actinomycetes</taxon>
        <taxon>Micrococcales</taxon>
        <taxon>Micrococcaceae</taxon>
        <taxon>Pseudarthrobacter</taxon>
    </lineage>
</organism>
<protein>
    <recommendedName>
        <fullName evidence="1">VOC domain-containing protein</fullName>
    </recommendedName>
</protein>
<evidence type="ECO:0000259" key="1">
    <source>
        <dbReference type="PROSITE" id="PS51819"/>
    </source>
</evidence>
<sequence length="118" mass="11965">MTGTAITTAFIPVRNPEAAAAWYSRVLGLSIAEAGSFSAVLTGGGTASVTLMGPDSGIHASPGLGWATCNFRVLDLAGMHARLEDSGVPVGSIAGAPDVCLFFTAQDPDGNTLLLTDR</sequence>
<reference evidence="2 3" key="1">
    <citation type="submission" date="2014-12" db="EMBL/GenBank/DDBJ databases">
        <title>Genome sequencing of Arthrobacter phenanthrenivorans SWC37.</title>
        <authorList>
            <person name="Tan P.W."/>
            <person name="Chan K.-G."/>
        </authorList>
    </citation>
    <scope>NUCLEOTIDE SEQUENCE [LARGE SCALE GENOMIC DNA]</scope>
    <source>
        <strain evidence="2 3">SWC37</strain>
    </source>
</reference>
<comment type="caution">
    <text evidence="2">The sequence shown here is derived from an EMBL/GenBank/DDBJ whole genome shotgun (WGS) entry which is preliminary data.</text>
</comment>
<dbReference type="PROSITE" id="PS51819">
    <property type="entry name" value="VOC"/>
    <property type="match status" value="1"/>
</dbReference>
<feature type="domain" description="VOC" evidence="1">
    <location>
        <begin position="3"/>
        <end position="118"/>
    </location>
</feature>
<dbReference type="Gene3D" id="3.10.180.10">
    <property type="entry name" value="2,3-Dihydroxybiphenyl 1,2-Dioxygenase, domain 1"/>
    <property type="match status" value="1"/>
</dbReference>
<evidence type="ECO:0000313" key="2">
    <source>
        <dbReference type="EMBL" id="KIC66764.1"/>
    </source>
</evidence>
<dbReference type="Pfam" id="PF00903">
    <property type="entry name" value="Glyoxalase"/>
    <property type="match status" value="1"/>
</dbReference>
<accession>A0A0B4D054</accession>
<dbReference type="InterPro" id="IPR004360">
    <property type="entry name" value="Glyas_Fos-R_dOase_dom"/>
</dbReference>
<dbReference type="InterPro" id="IPR037523">
    <property type="entry name" value="VOC_core"/>
</dbReference>
<name>A0A0B4D054_PSEPS</name>
<dbReference type="AlphaFoldDB" id="A0A0B4D054"/>
<dbReference type="OrthoDB" id="9799428at2"/>